<evidence type="ECO:0000256" key="8">
    <source>
        <dbReference type="ARBA" id="ARBA00022630"/>
    </source>
</evidence>
<comment type="caution">
    <text evidence="16">The sequence shown here is derived from an EMBL/GenBank/DDBJ whole genome shotgun (WGS) entry which is preliminary data.</text>
</comment>
<comment type="cofactor">
    <cofactor evidence="1">
        <name>FMN</name>
        <dbReference type="ChEBI" id="CHEBI:58210"/>
    </cofactor>
</comment>
<keyword evidence="8" id="KW-0285">Flavoprotein</keyword>
<dbReference type="NCBIfam" id="NF003652">
    <property type="entry name" value="PRK05286.2-5"/>
    <property type="match status" value="1"/>
</dbReference>
<evidence type="ECO:0000256" key="14">
    <source>
        <dbReference type="NCBIfam" id="TIGR01036"/>
    </source>
</evidence>
<organism evidence="16 17">
    <name type="scientific">Trueperella abortisuis</name>
    <dbReference type="NCBI Taxonomy" id="445930"/>
    <lineage>
        <taxon>Bacteria</taxon>
        <taxon>Bacillati</taxon>
        <taxon>Actinomycetota</taxon>
        <taxon>Actinomycetes</taxon>
        <taxon>Actinomycetales</taxon>
        <taxon>Actinomycetaceae</taxon>
        <taxon>Trueperella</taxon>
    </lineage>
</organism>
<evidence type="ECO:0000256" key="11">
    <source>
        <dbReference type="ARBA" id="ARBA00023002"/>
    </source>
</evidence>
<comment type="similarity">
    <text evidence="5">Belongs to the dihydroorotate dehydrogenase family. Type 2 subfamily.</text>
</comment>
<accession>A0ABT9PKR8</accession>
<evidence type="ECO:0000256" key="13">
    <source>
        <dbReference type="ARBA" id="ARBA00048639"/>
    </source>
</evidence>
<comment type="pathway">
    <text evidence="4">Pyrimidine metabolism; UMP biosynthesis via de novo pathway; orotate from (S)-dihydroorotate (quinone route): step 1/1.</text>
</comment>
<evidence type="ECO:0000256" key="5">
    <source>
        <dbReference type="ARBA" id="ARBA00005359"/>
    </source>
</evidence>
<feature type="domain" description="Dihydroorotate dehydrogenase catalytic" evidence="15">
    <location>
        <begin position="80"/>
        <end position="361"/>
    </location>
</feature>
<dbReference type="InterPro" id="IPR005720">
    <property type="entry name" value="Dihydroorotate_DH_cat"/>
</dbReference>
<evidence type="ECO:0000256" key="7">
    <source>
        <dbReference type="ARBA" id="ARBA00018366"/>
    </source>
</evidence>
<evidence type="ECO:0000259" key="15">
    <source>
        <dbReference type="Pfam" id="PF01180"/>
    </source>
</evidence>
<evidence type="ECO:0000313" key="16">
    <source>
        <dbReference type="EMBL" id="MDP9833316.1"/>
    </source>
</evidence>
<keyword evidence="12" id="KW-0472">Membrane</keyword>
<evidence type="ECO:0000313" key="17">
    <source>
        <dbReference type="Proteomes" id="UP001230145"/>
    </source>
</evidence>
<dbReference type="PANTHER" id="PTHR48109">
    <property type="entry name" value="DIHYDROOROTATE DEHYDROGENASE (QUINONE), MITOCHONDRIAL-RELATED"/>
    <property type="match status" value="1"/>
</dbReference>
<dbReference type="SUPFAM" id="SSF51395">
    <property type="entry name" value="FMN-linked oxidoreductases"/>
    <property type="match status" value="1"/>
</dbReference>
<dbReference type="InterPro" id="IPR005719">
    <property type="entry name" value="Dihydroorotate_DH_2"/>
</dbReference>
<keyword evidence="17" id="KW-1185">Reference proteome</keyword>
<dbReference type="Proteomes" id="UP001230145">
    <property type="component" value="Unassembled WGS sequence"/>
</dbReference>
<evidence type="ECO:0000256" key="3">
    <source>
        <dbReference type="ARBA" id="ARBA00004370"/>
    </source>
</evidence>
<evidence type="ECO:0000256" key="1">
    <source>
        <dbReference type="ARBA" id="ARBA00001917"/>
    </source>
</evidence>
<name>A0ABT9PKR8_9ACTO</name>
<dbReference type="GO" id="GO:0106430">
    <property type="term" value="F:dihydroorotate dehydrogenase (quinone) activity"/>
    <property type="evidence" value="ECO:0007669"/>
    <property type="project" value="UniProtKB-EC"/>
</dbReference>
<dbReference type="PROSITE" id="PS00911">
    <property type="entry name" value="DHODEHASE_1"/>
    <property type="match status" value="1"/>
</dbReference>
<dbReference type="PANTHER" id="PTHR48109:SF4">
    <property type="entry name" value="DIHYDROOROTATE DEHYDROGENASE (QUINONE), MITOCHONDRIAL"/>
    <property type="match status" value="1"/>
</dbReference>
<comment type="subcellular location">
    <subcellularLocation>
        <location evidence="3">Membrane</location>
    </subcellularLocation>
</comment>
<dbReference type="EMBL" id="JAUSQL010000001">
    <property type="protein sequence ID" value="MDP9833316.1"/>
    <property type="molecule type" value="Genomic_DNA"/>
</dbReference>
<dbReference type="InterPro" id="IPR050074">
    <property type="entry name" value="DHO_dehydrogenase"/>
</dbReference>
<dbReference type="NCBIfam" id="TIGR01036">
    <property type="entry name" value="pyrD_sub2"/>
    <property type="match status" value="1"/>
</dbReference>
<evidence type="ECO:0000256" key="6">
    <source>
        <dbReference type="ARBA" id="ARBA00012791"/>
    </source>
</evidence>
<comment type="catalytic activity">
    <reaction evidence="13">
        <text>(S)-dihydroorotate + a quinone = orotate + a quinol</text>
        <dbReference type="Rhea" id="RHEA:30187"/>
        <dbReference type="ChEBI" id="CHEBI:24646"/>
        <dbReference type="ChEBI" id="CHEBI:30839"/>
        <dbReference type="ChEBI" id="CHEBI:30864"/>
        <dbReference type="ChEBI" id="CHEBI:132124"/>
        <dbReference type="EC" id="1.3.5.2"/>
    </reaction>
</comment>
<dbReference type="RefSeq" id="WP_307635310.1">
    <property type="nucleotide sequence ID" value="NZ_JAUSQL010000001.1"/>
</dbReference>
<comment type="function">
    <text evidence="2">Catalyzes the conversion of dihydroorotate to orotate with quinone as electron acceptor.</text>
</comment>
<keyword evidence="11 16" id="KW-0560">Oxidoreductase</keyword>
<evidence type="ECO:0000256" key="4">
    <source>
        <dbReference type="ARBA" id="ARBA00005161"/>
    </source>
</evidence>
<gene>
    <name evidence="16" type="ORF">J2S45_001995</name>
</gene>
<dbReference type="InterPro" id="IPR001295">
    <property type="entry name" value="Dihydroorotate_DH_CS"/>
</dbReference>
<sequence length="364" mass="38127">MFFSLDNAAKVASAAVTASEAFGYQRIARPLLFRKDPEEIHNLTIRALASCSPLLGNFGAQISSNLPVLRVPDNPVRAGGVDFRHPVILAAGLDKTGEAARMWSALGFAGAELGTFTPRPQPGNPAPRMFRMPQDQAIINRMGFNNPGAAAGAGLLRAWGVARGNNALGARIGMSIGKNKTTPNEDFIADYVDCLREVSDVADYAAINVSSPNTPGLRDLQDPAALRDLLQALNEVRAGESPLPLWLKIAPDMGWLDIDAILGVAEEMGVDAIIATNTTNARPASLRSAAAAETGGLSGAPLTLRSLQVIRYVAAHSHVDVVGSGGIMTAADAAAALDAGAKAIQLYTGFIYRGPALIREIAAL</sequence>
<dbReference type="Pfam" id="PF01180">
    <property type="entry name" value="DHO_dh"/>
    <property type="match status" value="1"/>
</dbReference>
<dbReference type="EC" id="1.3.5.2" evidence="6 14"/>
<reference evidence="16 17" key="1">
    <citation type="submission" date="2023-07" db="EMBL/GenBank/DDBJ databases">
        <title>Sequencing the genomes of 1000 actinobacteria strains.</title>
        <authorList>
            <person name="Klenk H.-P."/>
        </authorList>
    </citation>
    <scope>NUCLEOTIDE SEQUENCE [LARGE SCALE GENOMIC DNA]</scope>
    <source>
        <strain evidence="16 17">DSM 19515</strain>
    </source>
</reference>
<protein>
    <recommendedName>
        <fullName evidence="7 14">Dihydroorotate dehydrogenase (quinone)</fullName>
        <ecNumber evidence="6 14">1.3.5.2</ecNumber>
    </recommendedName>
</protein>
<proteinExistence type="inferred from homology"/>
<dbReference type="CDD" id="cd04738">
    <property type="entry name" value="DHOD_2_like"/>
    <property type="match status" value="1"/>
</dbReference>
<evidence type="ECO:0000256" key="2">
    <source>
        <dbReference type="ARBA" id="ARBA00003125"/>
    </source>
</evidence>
<keyword evidence="9" id="KW-0288">FMN</keyword>
<evidence type="ECO:0000256" key="12">
    <source>
        <dbReference type="ARBA" id="ARBA00023136"/>
    </source>
</evidence>
<dbReference type="Gene3D" id="3.20.20.70">
    <property type="entry name" value="Aldolase class I"/>
    <property type="match status" value="1"/>
</dbReference>
<keyword evidence="10" id="KW-0665">Pyrimidine biosynthesis</keyword>
<evidence type="ECO:0000256" key="10">
    <source>
        <dbReference type="ARBA" id="ARBA00022975"/>
    </source>
</evidence>
<dbReference type="InterPro" id="IPR013785">
    <property type="entry name" value="Aldolase_TIM"/>
</dbReference>
<evidence type="ECO:0000256" key="9">
    <source>
        <dbReference type="ARBA" id="ARBA00022643"/>
    </source>
</evidence>